<reference evidence="1 2" key="1">
    <citation type="submission" date="2017-11" db="EMBL/GenBank/DDBJ databases">
        <title>Complete genome of a free-living desiccation-tolerant cyanobacterium and its photosynthetic adaptation to extreme terrestrial habitat.</title>
        <authorList>
            <person name="Shang J."/>
        </authorList>
    </citation>
    <scope>NUCLEOTIDE SEQUENCE [LARGE SCALE GENOMIC DNA]</scope>
    <source>
        <strain evidence="1 2">CCNUN1</strain>
    </source>
</reference>
<evidence type="ECO:0000313" key="1">
    <source>
        <dbReference type="EMBL" id="AUB42709.1"/>
    </source>
</evidence>
<sequence>MICENARCPNPRLLKVGDLIFYKLYDNTVQLSLFSPPASPASPAPPACLNR</sequence>
<keyword evidence="2" id="KW-1185">Reference proteome</keyword>
<gene>
    <name evidence="1" type="ORF">COO91_08855</name>
</gene>
<accession>A0A2K8T4X3</accession>
<dbReference type="KEGG" id="nfl:COO91_08855"/>
<dbReference type="EMBL" id="CP024785">
    <property type="protein sequence ID" value="AUB42709.1"/>
    <property type="molecule type" value="Genomic_DNA"/>
</dbReference>
<organism evidence="1 2">
    <name type="scientific">Nostoc flagelliforme CCNUN1</name>
    <dbReference type="NCBI Taxonomy" id="2038116"/>
    <lineage>
        <taxon>Bacteria</taxon>
        <taxon>Bacillati</taxon>
        <taxon>Cyanobacteriota</taxon>
        <taxon>Cyanophyceae</taxon>
        <taxon>Nostocales</taxon>
        <taxon>Nostocaceae</taxon>
        <taxon>Nostoc</taxon>
    </lineage>
</organism>
<dbReference type="Proteomes" id="UP000232003">
    <property type="component" value="Chromosome"/>
</dbReference>
<dbReference type="AlphaFoldDB" id="A0A2K8T4X3"/>
<evidence type="ECO:0000313" key="2">
    <source>
        <dbReference type="Proteomes" id="UP000232003"/>
    </source>
</evidence>
<protein>
    <submittedName>
        <fullName evidence="1">Uncharacterized protein</fullName>
    </submittedName>
</protein>
<name>A0A2K8T4X3_9NOSO</name>
<proteinExistence type="predicted"/>